<keyword evidence="7" id="KW-1185">Reference proteome</keyword>
<evidence type="ECO:0000256" key="3">
    <source>
        <dbReference type="ARBA" id="ARBA00022723"/>
    </source>
</evidence>
<dbReference type="OrthoDB" id="9812949at2"/>
<sequence length="246" mass="26826">MTELLFREDAYLQEAEGRVTELTSEGGIVLDRTIFYPTGGGQPGDSGRLEWQTGGVADPQFGGLTIATAIKGHGKDIILIPAEASRLPPVGAKVVQRLDWSRRHRHMRVHTALHLLSVVLPLPVTGGAIGSEKGRLDFLMPDPPANKQILEDRLNVLIERDLVVSDGWISDEELKANPSLVKTMSVSPPMGQGKVRLVRIGDGSDLVDLQPCGGTHVARTSEIGRIRFGKIENKGKENRRVTIHLD</sequence>
<dbReference type="GO" id="GO:0046872">
    <property type="term" value="F:metal ion binding"/>
    <property type="evidence" value="ECO:0007669"/>
    <property type="project" value="UniProtKB-KW"/>
</dbReference>
<dbReference type="STRING" id="588602.SAMN04487991_0597"/>
<dbReference type="GO" id="GO:0006419">
    <property type="term" value="P:alanyl-tRNA aminoacylation"/>
    <property type="evidence" value="ECO:0007669"/>
    <property type="project" value="InterPro"/>
</dbReference>
<evidence type="ECO:0000259" key="5">
    <source>
        <dbReference type="PROSITE" id="PS50860"/>
    </source>
</evidence>
<proteinExistence type="predicted"/>
<comment type="cofactor">
    <cofactor evidence="1">
        <name>Zn(2+)</name>
        <dbReference type="ChEBI" id="CHEBI:29105"/>
    </cofactor>
</comment>
<name>A0A1I3K816_9RHOB</name>
<evidence type="ECO:0000256" key="4">
    <source>
        <dbReference type="ARBA" id="ARBA00022833"/>
    </source>
</evidence>
<protein>
    <submittedName>
        <fullName evidence="6">Ala-tRNA(Pro) hydrolase</fullName>
    </submittedName>
</protein>
<keyword evidence="3" id="KW-0479">Metal-binding</keyword>
<dbReference type="PANTHER" id="PTHR43462:SF1">
    <property type="entry name" value="ALANYL-TRNA EDITING PROTEIN AARSD1"/>
    <property type="match status" value="1"/>
</dbReference>
<dbReference type="PANTHER" id="PTHR43462">
    <property type="entry name" value="ALANYL-TRNA EDITING PROTEIN"/>
    <property type="match status" value="1"/>
</dbReference>
<dbReference type="AlphaFoldDB" id="A0A1I3K816"/>
<dbReference type="Gene3D" id="3.30.980.10">
    <property type="entry name" value="Threonyl-trna Synthetase, Chain A, domain 2"/>
    <property type="match status" value="1"/>
</dbReference>
<dbReference type="GO" id="GO:0003676">
    <property type="term" value="F:nucleic acid binding"/>
    <property type="evidence" value="ECO:0007669"/>
    <property type="project" value="InterPro"/>
</dbReference>
<dbReference type="SUPFAM" id="SSF55186">
    <property type="entry name" value="ThrRS/AlaRS common domain"/>
    <property type="match status" value="1"/>
</dbReference>
<dbReference type="GO" id="GO:0002161">
    <property type="term" value="F:aminoacyl-tRNA deacylase activity"/>
    <property type="evidence" value="ECO:0007669"/>
    <property type="project" value="UniProtKB-ARBA"/>
</dbReference>
<keyword evidence="4" id="KW-0862">Zinc</keyword>
<feature type="domain" description="Alanyl-transfer RNA synthetases family profile" evidence="5">
    <location>
        <begin position="1"/>
        <end position="246"/>
    </location>
</feature>
<dbReference type="Gene3D" id="2.40.30.130">
    <property type="match status" value="1"/>
</dbReference>
<organism evidence="6 7">
    <name type="scientific">Celeribacter neptunius</name>
    <dbReference type="NCBI Taxonomy" id="588602"/>
    <lineage>
        <taxon>Bacteria</taxon>
        <taxon>Pseudomonadati</taxon>
        <taxon>Pseudomonadota</taxon>
        <taxon>Alphaproteobacteria</taxon>
        <taxon>Rhodobacterales</taxon>
        <taxon>Roseobacteraceae</taxon>
        <taxon>Celeribacter</taxon>
    </lineage>
</organism>
<dbReference type="Pfam" id="PF07973">
    <property type="entry name" value="tRNA_SAD"/>
    <property type="match status" value="1"/>
</dbReference>
<dbReference type="GO" id="GO:0004813">
    <property type="term" value="F:alanine-tRNA ligase activity"/>
    <property type="evidence" value="ECO:0007669"/>
    <property type="project" value="InterPro"/>
</dbReference>
<dbReference type="PROSITE" id="PS50860">
    <property type="entry name" value="AA_TRNA_LIGASE_II_ALA"/>
    <property type="match status" value="1"/>
</dbReference>
<keyword evidence="6" id="KW-0378">Hydrolase</keyword>
<dbReference type="InterPro" id="IPR009000">
    <property type="entry name" value="Transl_B-barrel_sf"/>
</dbReference>
<dbReference type="GO" id="GO:0005737">
    <property type="term" value="C:cytoplasm"/>
    <property type="evidence" value="ECO:0007669"/>
    <property type="project" value="UniProtKB-SubCell"/>
</dbReference>
<evidence type="ECO:0000256" key="1">
    <source>
        <dbReference type="ARBA" id="ARBA00001947"/>
    </source>
</evidence>
<dbReference type="SMART" id="SM00863">
    <property type="entry name" value="tRNA_SAD"/>
    <property type="match status" value="1"/>
</dbReference>
<dbReference type="InterPro" id="IPR018163">
    <property type="entry name" value="Thr/Ala-tRNA-synth_IIc_edit"/>
</dbReference>
<dbReference type="InterPro" id="IPR018165">
    <property type="entry name" value="Ala-tRNA-synth_IIc_core"/>
</dbReference>
<dbReference type="GO" id="GO:0005524">
    <property type="term" value="F:ATP binding"/>
    <property type="evidence" value="ECO:0007669"/>
    <property type="project" value="InterPro"/>
</dbReference>
<dbReference type="InterPro" id="IPR012947">
    <property type="entry name" value="tRNA_SAD"/>
</dbReference>
<evidence type="ECO:0000313" key="7">
    <source>
        <dbReference type="Proteomes" id="UP000199630"/>
    </source>
</evidence>
<gene>
    <name evidence="6" type="ORF">SAMN04487991_0597</name>
</gene>
<reference evidence="7" key="1">
    <citation type="submission" date="2016-10" db="EMBL/GenBank/DDBJ databases">
        <authorList>
            <person name="Varghese N."/>
            <person name="Submissions S."/>
        </authorList>
    </citation>
    <scope>NUCLEOTIDE SEQUENCE [LARGE SCALE GENOMIC DNA]</scope>
    <source>
        <strain evidence="7">DSM 26471</strain>
    </source>
</reference>
<evidence type="ECO:0000313" key="6">
    <source>
        <dbReference type="EMBL" id="SFI68438.1"/>
    </source>
</evidence>
<dbReference type="RefSeq" id="WP_090057011.1">
    <property type="nucleotide sequence ID" value="NZ_FORH01000001.1"/>
</dbReference>
<evidence type="ECO:0000256" key="2">
    <source>
        <dbReference type="ARBA" id="ARBA00004496"/>
    </source>
</evidence>
<accession>A0A1I3K816</accession>
<dbReference type="SUPFAM" id="SSF50447">
    <property type="entry name" value="Translation proteins"/>
    <property type="match status" value="1"/>
</dbReference>
<dbReference type="InterPro" id="IPR051335">
    <property type="entry name" value="Alanyl-tRNA_Editing_Enzymes"/>
</dbReference>
<dbReference type="EMBL" id="FORH01000001">
    <property type="protein sequence ID" value="SFI68438.1"/>
    <property type="molecule type" value="Genomic_DNA"/>
</dbReference>
<dbReference type="Proteomes" id="UP000199630">
    <property type="component" value="Unassembled WGS sequence"/>
</dbReference>
<comment type="subcellular location">
    <subcellularLocation>
        <location evidence="2">Cytoplasm</location>
    </subcellularLocation>
</comment>